<dbReference type="Pfam" id="PF03140">
    <property type="entry name" value="DUF247"/>
    <property type="match status" value="1"/>
</dbReference>
<evidence type="ECO:0000313" key="2">
    <source>
        <dbReference type="Proteomes" id="UP001180020"/>
    </source>
</evidence>
<keyword evidence="2" id="KW-1185">Reference proteome</keyword>
<accession>A0AAV9CVH3</accession>
<dbReference type="AlphaFoldDB" id="A0AAV9CVH3"/>
<protein>
    <submittedName>
        <fullName evidence="1">Uncharacterized protein</fullName>
    </submittedName>
</protein>
<gene>
    <name evidence="1" type="ORF">QJS10_CPB17g01114</name>
</gene>
<dbReference type="InterPro" id="IPR004158">
    <property type="entry name" value="DUF247_pln"/>
</dbReference>
<dbReference type="EMBL" id="JAUJYO010000017">
    <property type="protein sequence ID" value="KAK1292902.1"/>
    <property type="molecule type" value="Genomic_DNA"/>
</dbReference>
<organism evidence="1 2">
    <name type="scientific">Acorus calamus</name>
    <name type="common">Sweet flag</name>
    <dbReference type="NCBI Taxonomy" id="4465"/>
    <lineage>
        <taxon>Eukaryota</taxon>
        <taxon>Viridiplantae</taxon>
        <taxon>Streptophyta</taxon>
        <taxon>Embryophyta</taxon>
        <taxon>Tracheophyta</taxon>
        <taxon>Spermatophyta</taxon>
        <taxon>Magnoliopsida</taxon>
        <taxon>Liliopsida</taxon>
        <taxon>Acoraceae</taxon>
        <taxon>Acorus</taxon>
    </lineage>
</organism>
<proteinExistence type="predicted"/>
<reference evidence="1" key="1">
    <citation type="journal article" date="2023" name="Nat. Commun.">
        <title>Diploid and tetraploid genomes of Acorus and the evolution of monocots.</title>
        <authorList>
            <person name="Ma L."/>
            <person name="Liu K.W."/>
            <person name="Li Z."/>
            <person name="Hsiao Y.Y."/>
            <person name="Qi Y."/>
            <person name="Fu T."/>
            <person name="Tang G.D."/>
            <person name="Zhang D."/>
            <person name="Sun W.H."/>
            <person name="Liu D.K."/>
            <person name="Li Y."/>
            <person name="Chen G.Z."/>
            <person name="Liu X.D."/>
            <person name="Liao X.Y."/>
            <person name="Jiang Y.T."/>
            <person name="Yu X."/>
            <person name="Hao Y."/>
            <person name="Huang J."/>
            <person name="Zhao X.W."/>
            <person name="Ke S."/>
            <person name="Chen Y.Y."/>
            <person name="Wu W.L."/>
            <person name="Hsu J.L."/>
            <person name="Lin Y.F."/>
            <person name="Huang M.D."/>
            <person name="Li C.Y."/>
            <person name="Huang L."/>
            <person name="Wang Z.W."/>
            <person name="Zhao X."/>
            <person name="Zhong W.Y."/>
            <person name="Peng D.H."/>
            <person name="Ahmad S."/>
            <person name="Lan S."/>
            <person name="Zhang J.S."/>
            <person name="Tsai W.C."/>
            <person name="Van de Peer Y."/>
            <person name="Liu Z.J."/>
        </authorList>
    </citation>
    <scope>NUCLEOTIDE SEQUENCE</scope>
    <source>
        <strain evidence="1">CP</strain>
    </source>
</reference>
<comment type="caution">
    <text evidence="1">The sequence shown here is derived from an EMBL/GenBank/DDBJ whole genome shotgun (WGS) entry which is preliminary data.</text>
</comment>
<name>A0AAV9CVH3_ACOCL</name>
<sequence length="58" mass="7115">MERRKQRMARRLFSRHPKTMTEKCLLEVGILEIRARRCYADKIDMRSEDFVKMLIWDG</sequence>
<evidence type="ECO:0000313" key="1">
    <source>
        <dbReference type="EMBL" id="KAK1292902.1"/>
    </source>
</evidence>
<dbReference type="Proteomes" id="UP001180020">
    <property type="component" value="Unassembled WGS sequence"/>
</dbReference>
<reference evidence="1" key="2">
    <citation type="submission" date="2023-06" db="EMBL/GenBank/DDBJ databases">
        <authorList>
            <person name="Ma L."/>
            <person name="Liu K.-W."/>
            <person name="Li Z."/>
            <person name="Hsiao Y.-Y."/>
            <person name="Qi Y."/>
            <person name="Fu T."/>
            <person name="Tang G."/>
            <person name="Zhang D."/>
            <person name="Sun W.-H."/>
            <person name="Liu D.-K."/>
            <person name="Li Y."/>
            <person name="Chen G.-Z."/>
            <person name="Liu X.-D."/>
            <person name="Liao X.-Y."/>
            <person name="Jiang Y.-T."/>
            <person name="Yu X."/>
            <person name="Hao Y."/>
            <person name="Huang J."/>
            <person name="Zhao X.-W."/>
            <person name="Ke S."/>
            <person name="Chen Y.-Y."/>
            <person name="Wu W.-L."/>
            <person name="Hsu J.-L."/>
            <person name="Lin Y.-F."/>
            <person name="Huang M.-D."/>
            <person name="Li C.-Y."/>
            <person name="Huang L."/>
            <person name="Wang Z.-W."/>
            <person name="Zhao X."/>
            <person name="Zhong W.-Y."/>
            <person name="Peng D.-H."/>
            <person name="Ahmad S."/>
            <person name="Lan S."/>
            <person name="Zhang J.-S."/>
            <person name="Tsai W.-C."/>
            <person name="Van De Peer Y."/>
            <person name="Liu Z.-J."/>
        </authorList>
    </citation>
    <scope>NUCLEOTIDE SEQUENCE</scope>
    <source>
        <strain evidence="1">CP</strain>
        <tissue evidence="1">Leaves</tissue>
    </source>
</reference>